<dbReference type="Pfam" id="PF20044">
    <property type="entry name" value="DUF6446"/>
    <property type="match status" value="1"/>
</dbReference>
<evidence type="ECO:0008006" key="5">
    <source>
        <dbReference type="Google" id="ProtNLM"/>
    </source>
</evidence>
<evidence type="ECO:0000313" key="2">
    <source>
        <dbReference type="EMBL" id="SSA46839.1"/>
    </source>
</evidence>
<dbReference type="EMBL" id="QGDJ01000005">
    <property type="protein sequence ID" value="PWJ18314.1"/>
    <property type="molecule type" value="Genomic_DNA"/>
</dbReference>
<dbReference type="Proteomes" id="UP000251571">
    <property type="component" value="Unassembled WGS sequence"/>
</dbReference>
<dbReference type="Proteomes" id="UP000245839">
    <property type="component" value="Unassembled WGS sequence"/>
</dbReference>
<proteinExistence type="predicted"/>
<dbReference type="InterPro" id="IPR045616">
    <property type="entry name" value="DUF6446"/>
</dbReference>
<dbReference type="EMBL" id="UETC01000005">
    <property type="protein sequence ID" value="SSA46839.1"/>
    <property type="molecule type" value="Genomic_DNA"/>
</dbReference>
<evidence type="ECO:0000313" key="3">
    <source>
        <dbReference type="Proteomes" id="UP000245839"/>
    </source>
</evidence>
<evidence type="ECO:0000313" key="1">
    <source>
        <dbReference type="EMBL" id="PWJ18314.1"/>
    </source>
</evidence>
<accession>A0A2Y9AXP6</accession>
<gene>
    <name evidence="1" type="ORF">BCF38_105303</name>
    <name evidence="2" type="ORF">SAMN05421539_105303</name>
</gene>
<keyword evidence="3" id="KW-1185">Reference proteome</keyword>
<reference evidence="1 3" key="2">
    <citation type="submission" date="2018-03" db="EMBL/GenBank/DDBJ databases">
        <title>Genomic Encyclopedia of Archaeal and Bacterial Type Strains, Phase II (KMG-II): from individual species to whole genera.</title>
        <authorList>
            <person name="Goeker M."/>
        </authorList>
    </citation>
    <scope>NUCLEOTIDE SEQUENCE [LARGE SCALE GENOMIC DNA]</scope>
    <source>
        <strain evidence="1 3">DSM 25227</strain>
    </source>
</reference>
<reference evidence="2 4" key="1">
    <citation type="submission" date="2016-10" db="EMBL/GenBank/DDBJ databases">
        <authorList>
            <person name="Cai Z."/>
        </authorList>
    </citation>
    <scope>NUCLEOTIDE SEQUENCE [LARGE SCALE GENOMIC DNA]</scope>
    <source>
        <strain evidence="2 4">DSM 25227</strain>
    </source>
</reference>
<dbReference type="RefSeq" id="WP_109564774.1">
    <property type="nucleotide sequence ID" value="NZ_QGDJ01000005.1"/>
</dbReference>
<protein>
    <recommendedName>
        <fullName evidence="5">Histidine kinase</fullName>
    </recommendedName>
</protein>
<dbReference type="AlphaFoldDB" id="A0A2Y9AXP6"/>
<organism evidence="2 4">
    <name type="scientific">Jannaschia seohaensis</name>
    <dbReference type="NCBI Taxonomy" id="475081"/>
    <lineage>
        <taxon>Bacteria</taxon>
        <taxon>Pseudomonadati</taxon>
        <taxon>Pseudomonadota</taxon>
        <taxon>Alphaproteobacteria</taxon>
        <taxon>Rhodobacterales</taxon>
        <taxon>Roseobacteraceae</taxon>
        <taxon>Jannaschia</taxon>
    </lineage>
</organism>
<name>A0A2Y9AXP6_9RHOB</name>
<evidence type="ECO:0000313" key="4">
    <source>
        <dbReference type="Proteomes" id="UP000251571"/>
    </source>
</evidence>
<dbReference type="OrthoDB" id="7819947at2"/>
<sequence length="174" mass="18331">MGKLVAILLLVSAVLAGAGIWYTNTRAFYAPVEGPVTLTLSAGGDLTVLPARDVQAVASTSSPLGFRACFTHDLDLDALRFDVPETAAPTIAPPWFDCFDAEAVAALLASGEARAAVAYENVAYGVDRIVALTADRGWAWHQLNDCGEKAYDGTVVGEACPDRDTFQPLIEGSL</sequence>